<feature type="region of interest" description="Disordered" evidence="8">
    <location>
        <begin position="621"/>
        <end position="675"/>
    </location>
</feature>
<evidence type="ECO:0000313" key="11">
    <source>
        <dbReference type="EMBL" id="CAK0827452.1"/>
    </source>
</evidence>
<feature type="domain" description="ABC transporter" evidence="10">
    <location>
        <begin position="9"/>
        <end position="252"/>
    </location>
</feature>
<evidence type="ECO:0000256" key="9">
    <source>
        <dbReference type="SAM" id="Phobius"/>
    </source>
</evidence>
<sequence length="675" mass="73023">RSRATGVNFWLDDVSFFLPDGTKLLKGVSMRIGSARQVAVMGPSGGGKSTLLAVLSGRASYGQVSGRLLVSGRKADDLRFLKDVVGFVPQDDILHGELTVEENPPPPPPPRAPAGTTYVQLAAKTAQVMEDLSLSKISGARVGTPECRGVSGGQRKRVSIAMELVTGPRLLFADEPTSGLDSFTSHEVVGSLTKVARSQSTTSVAVIHQPRWETLELFDDLVLLGAGGCLVYAGTTRDVVEHFRSRLQVEFPPNMNPADRLLDSIQRDPDACADVWRDYSQTLEAPEEEPAPPSLFHRQRPAFFQGVLIFMDRSMLQSVRAGRTILINQVLCVGMVTVLCSTIEYQYFDRFMMQAAFAALFLMLLHCIAAQRVFGPDLLVTSREARVGGPMVAYLVAKDLAALFEITLSAIVFTAAYGILSGVHFSLARLFSGSWAFLYSVSGMSYIYSITMSPGSAQMCGVGSSVIAFCMAGSFNPLLPDLVGMLGGRGWMLPALSPVRWLYGFLLTAEAGHLTEFSRSVYEDHLRQAGYDLSHLDMCQANLLGRKETDHTLKQDWLEGRGWVCSAAPMLLLGMGGGSSSGFWRGCAFCSTWAGRRRGGPASWPSRTPGHGSCLAGCSRSSSSRFWPSSSSRRSGSSGSSPSTRRSPFATASPRAPARHWRGCRPQRGASSRDV</sequence>
<keyword evidence="5" id="KW-0067">ATP-binding</keyword>
<evidence type="ECO:0000256" key="8">
    <source>
        <dbReference type="SAM" id="MobiDB-lite"/>
    </source>
</evidence>
<dbReference type="SMART" id="SM00382">
    <property type="entry name" value="AAA"/>
    <property type="match status" value="1"/>
</dbReference>
<dbReference type="Pfam" id="PF00005">
    <property type="entry name" value="ABC_tran"/>
    <property type="match status" value="1"/>
</dbReference>
<accession>A0ABN9SCA5</accession>
<dbReference type="InterPro" id="IPR003593">
    <property type="entry name" value="AAA+_ATPase"/>
</dbReference>
<keyword evidence="3 9" id="KW-0812">Transmembrane</keyword>
<dbReference type="Proteomes" id="UP001189429">
    <property type="component" value="Unassembled WGS sequence"/>
</dbReference>
<dbReference type="PROSITE" id="PS00211">
    <property type="entry name" value="ABC_TRANSPORTER_1"/>
    <property type="match status" value="1"/>
</dbReference>
<feature type="non-terminal residue" evidence="11">
    <location>
        <position position="1"/>
    </location>
</feature>
<proteinExistence type="predicted"/>
<evidence type="ECO:0000256" key="6">
    <source>
        <dbReference type="ARBA" id="ARBA00022989"/>
    </source>
</evidence>
<keyword evidence="12" id="KW-1185">Reference proteome</keyword>
<comment type="subcellular location">
    <subcellularLocation>
        <location evidence="1">Membrane</location>
        <topology evidence="1">Multi-pass membrane protein</topology>
    </subcellularLocation>
</comment>
<evidence type="ECO:0000256" key="7">
    <source>
        <dbReference type="ARBA" id="ARBA00023136"/>
    </source>
</evidence>
<keyword evidence="2" id="KW-0813">Transport</keyword>
<feature type="transmembrane region" description="Helical" evidence="9">
    <location>
        <begin position="391"/>
        <end position="420"/>
    </location>
</feature>
<evidence type="ECO:0000313" key="12">
    <source>
        <dbReference type="Proteomes" id="UP001189429"/>
    </source>
</evidence>
<evidence type="ECO:0000256" key="1">
    <source>
        <dbReference type="ARBA" id="ARBA00004141"/>
    </source>
</evidence>
<keyword evidence="7 9" id="KW-0472">Membrane</keyword>
<dbReference type="InterPro" id="IPR043926">
    <property type="entry name" value="ABCG_dom"/>
</dbReference>
<feature type="transmembrane region" description="Helical" evidence="9">
    <location>
        <begin position="325"/>
        <end position="345"/>
    </location>
</feature>
<dbReference type="Gene3D" id="3.40.50.300">
    <property type="entry name" value="P-loop containing nucleotide triphosphate hydrolases"/>
    <property type="match status" value="1"/>
</dbReference>
<evidence type="ECO:0000256" key="2">
    <source>
        <dbReference type="ARBA" id="ARBA00022448"/>
    </source>
</evidence>
<dbReference type="InterPro" id="IPR027417">
    <property type="entry name" value="P-loop_NTPase"/>
</dbReference>
<keyword evidence="6 9" id="KW-1133">Transmembrane helix</keyword>
<keyword evidence="4" id="KW-0547">Nucleotide-binding</keyword>
<dbReference type="PANTHER" id="PTHR48041">
    <property type="entry name" value="ABC TRANSPORTER G FAMILY MEMBER 28"/>
    <property type="match status" value="1"/>
</dbReference>
<comment type="caution">
    <text evidence="11">The sequence shown here is derived from an EMBL/GenBank/DDBJ whole genome shotgun (WGS) entry which is preliminary data.</text>
</comment>
<dbReference type="EMBL" id="CAUYUJ010009691">
    <property type="protein sequence ID" value="CAK0827452.1"/>
    <property type="molecule type" value="Genomic_DNA"/>
</dbReference>
<dbReference type="SUPFAM" id="SSF52540">
    <property type="entry name" value="P-loop containing nucleoside triphosphate hydrolases"/>
    <property type="match status" value="1"/>
</dbReference>
<dbReference type="PROSITE" id="PS50893">
    <property type="entry name" value="ABC_TRANSPORTER_2"/>
    <property type="match status" value="1"/>
</dbReference>
<feature type="transmembrane region" description="Helical" evidence="9">
    <location>
        <begin position="426"/>
        <end position="448"/>
    </location>
</feature>
<evidence type="ECO:0000259" key="10">
    <source>
        <dbReference type="PROSITE" id="PS50893"/>
    </source>
</evidence>
<dbReference type="InterPro" id="IPR050352">
    <property type="entry name" value="ABCG_transporters"/>
</dbReference>
<evidence type="ECO:0000256" key="5">
    <source>
        <dbReference type="ARBA" id="ARBA00022840"/>
    </source>
</evidence>
<dbReference type="InterPro" id="IPR003439">
    <property type="entry name" value="ABC_transporter-like_ATP-bd"/>
</dbReference>
<reference evidence="11" key="1">
    <citation type="submission" date="2023-10" db="EMBL/GenBank/DDBJ databases">
        <authorList>
            <person name="Chen Y."/>
            <person name="Shah S."/>
            <person name="Dougan E. K."/>
            <person name="Thang M."/>
            <person name="Chan C."/>
        </authorList>
    </citation>
    <scope>NUCLEOTIDE SEQUENCE [LARGE SCALE GENOMIC DNA]</scope>
</reference>
<name>A0ABN9SCA5_9DINO</name>
<dbReference type="PANTHER" id="PTHR48041:SF91">
    <property type="entry name" value="ABC TRANSPORTER G FAMILY MEMBER 28"/>
    <property type="match status" value="1"/>
</dbReference>
<gene>
    <name evidence="11" type="ORF">PCOR1329_LOCUS26985</name>
</gene>
<organism evidence="11 12">
    <name type="scientific">Prorocentrum cordatum</name>
    <dbReference type="NCBI Taxonomy" id="2364126"/>
    <lineage>
        <taxon>Eukaryota</taxon>
        <taxon>Sar</taxon>
        <taxon>Alveolata</taxon>
        <taxon>Dinophyceae</taxon>
        <taxon>Prorocentrales</taxon>
        <taxon>Prorocentraceae</taxon>
        <taxon>Prorocentrum</taxon>
    </lineage>
</organism>
<evidence type="ECO:0000256" key="4">
    <source>
        <dbReference type="ARBA" id="ARBA00022741"/>
    </source>
</evidence>
<feature type="transmembrane region" description="Helical" evidence="9">
    <location>
        <begin position="351"/>
        <end position="370"/>
    </location>
</feature>
<protein>
    <recommendedName>
        <fullName evidence="10">ABC transporter domain-containing protein</fullName>
    </recommendedName>
</protein>
<evidence type="ECO:0000256" key="3">
    <source>
        <dbReference type="ARBA" id="ARBA00022692"/>
    </source>
</evidence>
<dbReference type="Pfam" id="PF19055">
    <property type="entry name" value="ABC2_membrane_7"/>
    <property type="match status" value="2"/>
</dbReference>
<dbReference type="InterPro" id="IPR017871">
    <property type="entry name" value="ABC_transporter-like_CS"/>
</dbReference>
<feature type="compositionally biased region" description="Low complexity" evidence="8">
    <location>
        <begin position="621"/>
        <end position="648"/>
    </location>
</feature>